<reference evidence="1 2" key="1">
    <citation type="submission" date="2016-01" db="EMBL/GenBank/DDBJ databases">
        <title>Whole genome sequencing of Myroides marinus L41.</title>
        <authorList>
            <person name="Hong K.W."/>
        </authorList>
    </citation>
    <scope>NUCLEOTIDE SEQUENCE [LARGE SCALE GENOMIC DNA]</scope>
    <source>
        <strain evidence="1 2">L41</strain>
    </source>
</reference>
<dbReference type="RefSeq" id="WP_038987710.1">
    <property type="nucleotide sequence ID" value="NZ_JACAJU010000014.1"/>
</dbReference>
<dbReference type="EMBL" id="LQNU01000050">
    <property type="protein sequence ID" value="KZE81898.1"/>
    <property type="molecule type" value="Genomic_DNA"/>
</dbReference>
<dbReference type="Proteomes" id="UP000076630">
    <property type="component" value="Unassembled WGS sequence"/>
</dbReference>
<evidence type="ECO:0000313" key="1">
    <source>
        <dbReference type="EMBL" id="KZE81898.1"/>
    </source>
</evidence>
<name>A0A163ZJM5_9FLAO</name>
<keyword evidence="2" id="KW-1185">Reference proteome</keyword>
<proteinExistence type="predicted"/>
<accession>A0A163ZJM5</accession>
<sequence>MRTYIIYIYALISLLSINLVQGQQTYMTKIKDGTVAQSSSVPSEAVILELESTNKGFLAPRMTTVQRDVIDKTKLKDGLLIFNTTTGCINYWSGLQDTWLSVCGTPPPAEIALTPDQCTSIITEPLQQGVTLTELNKMNIPVTVTVAGVYDIIVKSTNGYYFYASGRFPTEGDYNIILQGIGTPLRGYEPGEQGDVLTMILNGKTRICKPVVFVKEQEMSFDMKCNTISVGEDLFLGMPLTIDNKITIDVVAHTIGTWNVTSNTVNGLSYFGKGKFETTGPQKIELIGRGIPTTVGPTELILTSNSTKNNTSCPVTISVKSVKYEIVCEDINIEGNYQQDVALDKSNVINVPVKVLAPGKITISTTTVNGVSFSSGEVELEFNEVTNDIQIVALFSNDATPQVVGDYNFKITGDVGAVSPCDYKITVAPQAVNYTILCNDIRTQGVYAPKVPMDKSNKLAVTVDVKYVGDYELSTEVVNGIRYEGKGTFTSTGKQVIYLPAYGEPIETGKFSYHLTSNSNALSGNISCDFFTIAVIRKMNILVTPNNTASSSLLSANIYTAGVIMRNMENFGTKDNSVVQVEGLNMIGTTLTTPEDLRNIINQEKIDIIWLTFGAMNASYIDVLTEFVNNKKGVLLLNQERDIKDVSMLIDKIGNASTGTTKYSNAITQSNLISNIDDPILNGSFGDIRNKYFGVDYFYGYCFSNLPLGQYNVLSTKIDDPTWAFGVKHKTKGFAVVGDNGWMSGYTDQKVSRTASYPSTTTIDGKPLTTPKYFKVSEKINEYVPVENSFFMANMMEWAINFAQSNVDQDYQMTGRP</sequence>
<evidence type="ECO:0000313" key="2">
    <source>
        <dbReference type="Proteomes" id="UP000076630"/>
    </source>
</evidence>
<dbReference type="AlphaFoldDB" id="A0A163ZJM5"/>
<dbReference type="OrthoDB" id="1377352at2"/>
<comment type="caution">
    <text evidence="1">The sequence shown here is derived from an EMBL/GenBank/DDBJ whole genome shotgun (WGS) entry which is preliminary data.</text>
</comment>
<protein>
    <submittedName>
        <fullName evidence="1">Uncharacterized protein</fullName>
    </submittedName>
</protein>
<organism evidence="1 2">
    <name type="scientific">Myroides marinus</name>
    <dbReference type="NCBI Taxonomy" id="703342"/>
    <lineage>
        <taxon>Bacteria</taxon>
        <taxon>Pseudomonadati</taxon>
        <taxon>Bacteroidota</taxon>
        <taxon>Flavobacteriia</taxon>
        <taxon>Flavobacteriales</taxon>
        <taxon>Flavobacteriaceae</taxon>
        <taxon>Myroides</taxon>
    </lineage>
</organism>
<gene>
    <name evidence="1" type="ORF">AV926_00905</name>
</gene>